<comment type="caution">
    <text evidence="9">The sequence shown here is derived from an EMBL/GenBank/DDBJ whole genome shotgun (WGS) entry which is preliminary data.</text>
</comment>
<evidence type="ECO:0000313" key="10">
    <source>
        <dbReference type="Proteomes" id="UP001285855"/>
    </source>
</evidence>
<dbReference type="PANTHER" id="PTHR34983">
    <property type="entry name" value="ARABINOGALACTAN ENDO-BETA-1,4-GALACTANASE A"/>
    <property type="match status" value="1"/>
</dbReference>
<dbReference type="InterPro" id="IPR040605">
    <property type="entry name" value="Glyco_hydro2_dom5"/>
</dbReference>
<keyword evidence="6 7" id="KW-0326">Glycosidase</keyword>
<reference evidence="9 10" key="1">
    <citation type="submission" date="2023-11" db="EMBL/GenBank/DDBJ databases">
        <title>Winogradskyella pelagius sp. nov., isolated from coastal sediment.</title>
        <authorList>
            <person name="Li F."/>
        </authorList>
    </citation>
    <scope>NUCLEOTIDE SEQUENCE [LARGE SCALE GENOMIC DNA]</scope>
    <source>
        <strain evidence="9 10">KCTC 23502</strain>
    </source>
</reference>
<evidence type="ECO:0000256" key="3">
    <source>
        <dbReference type="ARBA" id="ARBA00010687"/>
    </source>
</evidence>
<dbReference type="Gene3D" id="3.20.20.80">
    <property type="entry name" value="Glycosidases"/>
    <property type="match status" value="1"/>
</dbReference>
<dbReference type="PANTHER" id="PTHR34983:SF1">
    <property type="entry name" value="ARABINOGALACTAN ENDO-BETA-1,4-GALACTANASE A"/>
    <property type="match status" value="1"/>
</dbReference>
<feature type="domain" description="Glycoside hydrolase family 2" evidence="8">
    <location>
        <begin position="56"/>
        <end position="152"/>
    </location>
</feature>
<proteinExistence type="inferred from homology"/>
<keyword evidence="5 7" id="KW-0378">Hydrolase</keyword>
<dbReference type="InterPro" id="IPR017853">
    <property type="entry name" value="GH"/>
</dbReference>
<name>A0ABU5EK32_9FLAO</name>
<comment type="similarity">
    <text evidence="2">Belongs to the glycosyl hydrolase 2 family.</text>
</comment>
<dbReference type="RefSeq" id="WP_320555104.1">
    <property type="nucleotide sequence ID" value="NZ_JAXDAE010000003.1"/>
</dbReference>
<dbReference type="InterPro" id="IPR013783">
    <property type="entry name" value="Ig-like_fold"/>
</dbReference>
<comment type="similarity">
    <text evidence="3 7">Belongs to the glycosyl hydrolase 53 family.</text>
</comment>
<evidence type="ECO:0000313" key="9">
    <source>
        <dbReference type="EMBL" id="MDY2586734.1"/>
    </source>
</evidence>
<dbReference type="SUPFAM" id="SSF51445">
    <property type="entry name" value="(Trans)glycosidases"/>
    <property type="match status" value="1"/>
</dbReference>
<dbReference type="GO" id="GO:0016787">
    <property type="term" value="F:hydrolase activity"/>
    <property type="evidence" value="ECO:0007669"/>
    <property type="project" value="UniProtKB-KW"/>
</dbReference>
<organism evidence="9 10">
    <name type="scientific">Winogradskyella aquimaris</name>
    <dbReference type="NCBI Taxonomy" id="864074"/>
    <lineage>
        <taxon>Bacteria</taxon>
        <taxon>Pseudomonadati</taxon>
        <taxon>Bacteroidota</taxon>
        <taxon>Flavobacteriia</taxon>
        <taxon>Flavobacteriales</taxon>
        <taxon>Flavobacteriaceae</taxon>
        <taxon>Winogradskyella</taxon>
    </lineage>
</organism>
<evidence type="ECO:0000256" key="4">
    <source>
        <dbReference type="ARBA" id="ARBA00012556"/>
    </source>
</evidence>
<sequence>MNHNICLSLLILLVFSSCTDKAKEATNVTELPVKDYKSWYQVETGRPNALIFASYKTTMIANGKDQSLLRISTVDSIGMEIKDASLPFEISVKGDATIIDIDSSEIEPVLESDTLSIWKSNINNGVKQLWLRAGNTTDKITVKVSTDSFWPASHEIHTIPADIKLLQPTKEQITPGPKIEPEMLGADISFLPQLEARGAKFHDDGLEKDVIEILKDHGFNYIRLRVFVNPENEQGYSPNKGFCGLDYTLQMAKRIKDAGLNLLLDFHYSDTWADPQKQFKPKAWEGLTFNELTSTLKEYTKSVLTQLKDQGTMPDMVQIGNEVNHGIVWPEGHVSNLDNLAALLKAGTEAVREVDANTSVMMHLALGGQNEETTFWFDNMIARGVDFDIIGLSYYPIWHCTLDDLNHNMLDLIQRYQKDVNVVEYSAFKKAVNDMVFNLPNDRGNGTCIWEPLNTWSKVFDENGQPLKELDYYDEIQKEFLE</sequence>
<keyword evidence="7" id="KW-0732">Signal</keyword>
<comment type="catalytic activity">
    <reaction evidence="1 7">
        <text>The enzyme specifically hydrolyzes (1-&gt;4)-beta-D-galactosidic linkages in type I arabinogalactans.</text>
        <dbReference type="EC" id="3.2.1.89"/>
    </reaction>
</comment>
<gene>
    <name evidence="9" type="ORF">SNF14_05250</name>
</gene>
<evidence type="ECO:0000256" key="6">
    <source>
        <dbReference type="ARBA" id="ARBA00023295"/>
    </source>
</evidence>
<feature type="chain" id="PRO_5044967167" description="Arabinogalactan endo-beta-1,4-galactanase" evidence="7">
    <location>
        <begin position="23"/>
        <end position="482"/>
    </location>
</feature>
<accession>A0ABU5EK32</accession>
<evidence type="ECO:0000256" key="5">
    <source>
        <dbReference type="ARBA" id="ARBA00022801"/>
    </source>
</evidence>
<dbReference type="InterPro" id="IPR011683">
    <property type="entry name" value="Glyco_hydro_53"/>
</dbReference>
<keyword evidence="10" id="KW-1185">Reference proteome</keyword>
<evidence type="ECO:0000256" key="7">
    <source>
        <dbReference type="RuleBase" id="RU361192"/>
    </source>
</evidence>
<dbReference type="EMBL" id="JAXDAE010000003">
    <property type="protein sequence ID" value="MDY2586734.1"/>
    <property type="molecule type" value="Genomic_DNA"/>
</dbReference>
<dbReference type="Gene3D" id="2.60.40.10">
    <property type="entry name" value="Immunoglobulins"/>
    <property type="match status" value="1"/>
</dbReference>
<dbReference type="Pfam" id="PF07745">
    <property type="entry name" value="Glyco_hydro_53"/>
    <property type="match status" value="1"/>
</dbReference>
<evidence type="ECO:0000256" key="2">
    <source>
        <dbReference type="ARBA" id="ARBA00007401"/>
    </source>
</evidence>
<dbReference type="Proteomes" id="UP001285855">
    <property type="component" value="Unassembled WGS sequence"/>
</dbReference>
<evidence type="ECO:0000256" key="1">
    <source>
        <dbReference type="ARBA" id="ARBA00001695"/>
    </source>
</evidence>
<dbReference type="Pfam" id="PF18565">
    <property type="entry name" value="Glyco_hydro2_C5"/>
    <property type="match status" value="1"/>
</dbReference>
<feature type="signal peptide" evidence="7">
    <location>
        <begin position="1"/>
        <end position="22"/>
    </location>
</feature>
<protein>
    <recommendedName>
        <fullName evidence="4 7">Arabinogalactan endo-beta-1,4-galactanase</fullName>
        <ecNumber evidence="4 7">3.2.1.89</ecNumber>
    </recommendedName>
</protein>
<evidence type="ECO:0000259" key="8">
    <source>
        <dbReference type="Pfam" id="PF18565"/>
    </source>
</evidence>
<dbReference type="EC" id="3.2.1.89" evidence="4 7"/>